<keyword evidence="4 10" id="KW-0812">Transmembrane</keyword>
<keyword evidence="11" id="KW-1185">Reference proteome</keyword>
<evidence type="ECO:0000256" key="8">
    <source>
        <dbReference type="ARBA" id="ARBA00023170"/>
    </source>
</evidence>
<sequence>MAEDIAEKGFISRWRKVIILFLSGAMLVSFGVVLKVIVNKIFKSELKSQLVISPDNSSLRYREWKFPTVPIHIEFYLFDIINELEVRQGGLPCVKQRGPYSYREFLDKKNITFDSERTKVSYNEEKTYVFDKELSCPSCDPFKDNITTINIPYVILSVVAQGYPWIAKFAINLLLETMNEDLIMRRSVQQIIWGYNDTIFTEFEKLKEKFKISFIPDVSPLMNLQPNKSFDGEVTVNTGKDNLKLVATWERWKNKADVGLWKTKYANMFNGSDGTQFNPGITKSDLLYFFSSNLCRSIYLNFDLQHSIEGIDVYRFTTPPSLFENETSNPDNKAFCLHRCYPNGILAGNRDCKPSSIESPIVISTPHFLLGDPYLRQQVQGLSPNKDKHGLFLSIEPMTGIPLQALIRLQINLHIQQVDYITGTKNIRESYVPVMYFSNNATVDHSTAKMLLDDLIIPLRVCFYVEIGLFCLGSLLILIGGVLLIKRIRRSKKPICVKINDVNDRNGYNSESDPLIPKS</sequence>
<dbReference type="AlphaFoldDB" id="A0A6P8IL47"/>
<name>A0A6P8IL47_ACTTE</name>
<dbReference type="GO" id="GO:0005044">
    <property type="term" value="F:scavenger receptor activity"/>
    <property type="evidence" value="ECO:0007669"/>
    <property type="project" value="TreeGrafter"/>
</dbReference>
<evidence type="ECO:0000313" key="11">
    <source>
        <dbReference type="Proteomes" id="UP000515163"/>
    </source>
</evidence>
<evidence type="ECO:0000256" key="7">
    <source>
        <dbReference type="ARBA" id="ARBA00023157"/>
    </source>
</evidence>
<evidence type="ECO:0000256" key="9">
    <source>
        <dbReference type="ARBA" id="ARBA00023180"/>
    </source>
</evidence>
<evidence type="ECO:0000256" key="4">
    <source>
        <dbReference type="ARBA" id="ARBA00022692"/>
    </source>
</evidence>
<evidence type="ECO:0000256" key="10">
    <source>
        <dbReference type="SAM" id="Phobius"/>
    </source>
</evidence>
<evidence type="ECO:0000256" key="5">
    <source>
        <dbReference type="ARBA" id="ARBA00022989"/>
    </source>
</evidence>
<dbReference type="InterPro" id="IPR002159">
    <property type="entry name" value="CD36_fam"/>
</dbReference>
<evidence type="ECO:0000256" key="2">
    <source>
        <dbReference type="ARBA" id="ARBA00010532"/>
    </source>
</evidence>
<protein>
    <submittedName>
        <fullName evidence="12">Lysosome membrane protein 2-like</fullName>
    </submittedName>
</protein>
<dbReference type="Pfam" id="PF01130">
    <property type="entry name" value="CD36"/>
    <property type="match status" value="1"/>
</dbReference>
<organism evidence="11 12">
    <name type="scientific">Actinia tenebrosa</name>
    <name type="common">Australian red waratah sea anemone</name>
    <dbReference type="NCBI Taxonomy" id="6105"/>
    <lineage>
        <taxon>Eukaryota</taxon>
        <taxon>Metazoa</taxon>
        <taxon>Cnidaria</taxon>
        <taxon>Anthozoa</taxon>
        <taxon>Hexacorallia</taxon>
        <taxon>Actiniaria</taxon>
        <taxon>Actiniidae</taxon>
        <taxon>Actinia</taxon>
    </lineage>
</organism>
<dbReference type="FunCoup" id="A0A6P8IL47">
    <property type="interactions" value="773"/>
</dbReference>
<dbReference type="GeneID" id="116302383"/>
<dbReference type="GO" id="GO:0005886">
    <property type="term" value="C:plasma membrane"/>
    <property type="evidence" value="ECO:0007669"/>
    <property type="project" value="UniProtKB-SubCell"/>
</dbReference>
<keyword evidence="9" id="KW-0325">Glycoprotein</keyword>
<dbReference type="RefSeq" id="XP_031567524.1">
    <property type="nucleotide sequence ID" value="XM_031711664.1"/>
</dbReference>
<keyword evidence="6 10" id="KW-0472">Membrane</keyword>
<keyword evidence="7" id="KW-1015">Disulfide bond</keyword>
<dbReference type="InterPro" id="IPR005428">
    <property type="entry name" value="CD36/SCARB1/SNMP1"/>
</dbReference>
<evidence type="ECO:0000256" key="6">
    <source>
        <dbReference type="ARBA" id="ARBA00023136"/>
    </source>
</evidence>
<dbReference type="PANTHER" id="PTHR11923">
    <property type="entry name" value="SCAVENGER RECEPTOR CLASS B TYPE-1 SR-B1"/>
    <property type="match status" value="1"/>
</dbReference>
<keyword evidence="5 10" id="KW-1133">Transmembrane helix</keyword>
<dbReference type="PANTHER" id="PTHR11923:SF51">
    <property type="entry name" value="LYSOSOME MEMBRANE PROTEIN 2"/>
    <property type="match status" value="1"/>
</dbReference>
<dbReference type="InParanoid" id="A0A6P8IL47"/>
<proteinExistence type="inferred from homology"/>
<dbReference type="KEGG" id="aten:116302383"/>
<accession>A0A6P8IL47</accession>
<evidence type="ECO:0000313" key="12">
    <source>
        <dbReference type="RefSeq" id="XP_031567524.1"/>
    </source>
</evidence>
<dbReference type="Proteomes" id="UP000515163">
    <property type="component" value="Unplaced"/>
</dbReference>
<gene>
    <name evidence="12" type="primary">LOC116302383</name>
</gene>
<comment type="subcellular location">
    <subcellularLocation>
        <location evidence="1">Cell membrane</location>
        <topology evidence="1">Multi-pass membrane protein</topology>
    </subcellularLocation>
</comment>
<feature type="transmembrane region" description="Helical" evidence="10">
    <location>
        <begin position="463"/>
        <end position="485"/>
    </location>
</feature>
<keyword evidence="8" id="KW-0675">Receptor</keyword>
<evidence type="ECO:0000256" key="3">
    <source>
        <dbReference type="ARBA" id="ARBA00022475"/>
    </source>
</evidence>
<comment type="similarity">
    <text evidence="2">Belongs to the CD36 family.</text>
</comment>
<feature type="transmembrane region" description="Helical" evidence="10">
    <location>
        <begin position="17"/>
        <end position="38"/>
    </location>
</feature>
<reference evidence="12" key="1">
    <citation type="submission" date="2025-08" db="UniProtKB">
        <authorList>
            <consortium name="RefSeq"/>
        </authorList>
    </citation>
    <scope>IDENTIFICATION</scope>
    <source>
        <tissue evidence="12">Tentacle</tissue>
    </source>
</reference>
<dbReference type="PRINTS" id="PR01609">
    <property type="entry name" value="CD36FAMILY"/>
</dbReference>
<dbReference type="PRINTS" id="PR01610">
    <property type="entry name" value="CD36ANTIGEN"/>
</dbReference>
<dbReference type="GO" id="GO:0005737">
    <property type="term" value="C:cytoplasm"/>
    <property type="evidence" value="ECO:0007669"/>
    <property type="project" value="TreeGrafter"/>
</dbReference>
<dbReference type="OrthoDB" id="18585at2759"/>
<evidence type="ECO:0000256" key="1">
    <source>
        <dbReference type="ARBA" id="ARBA00004651"/>
    </source>
</evidence>
<keyword evidence="3" id="KW-1003">Cell membrane</keyword>